<protein>
    <submittedName>
        <fullName evidence="3">YtxH domain-containing protein</fullName>
    </submittedName>
</protein>
<reference evidence="3 4" key="1">
    <citation type="submission" date="2023-09" db="EMBL/GenBank/DDBJ databases">
        <title>Whole genome shotgun sequencing (WGS) of Bosea sp. ZW T0_25, isolated from stored onions (Allium cepa).</title>
        <authorList>
            <person name="Stoll D.A."/>
            <person name="Huch M."/>
        </authorList>
    </citation>
    <scope>NUCLEOTIDE SEQUENCE [LARGE SCALE GENOMIC DNA]</scope>
    <source>
        <strain evidence="3 4">ZW T0_25</strain>
    </source>
</reference>
<comment type="caution">
    <text evidence="3">The sequence shown here is derived from an EMBL/GenBank/DDBJ whole genome shotgun (WGS) entry which is preliminary data.</text>
</comment>
<keyword evidence="2" id="KW-0812">Transmembrane</keyword>
<proteinExistence type="predicted"/>
<organism evidence="3 4">
    <name type="scientific">Bosea rubneri</name>
    <dbReference type="NCBI Taxonomy" id="3075434"/>
    <lineage>
        <taxon>Bacteria</taxon>
        <taxon>Pseudomonadati</taxon>
        <taxon>Pseudomonadota</taxon>
        <taxon>Alphaproteobacteria</taxon>
        <taxon>Hyphomicrobiales</taxon>
        <taxon>Boseaceae</taxon>
        <taxon>Bosea</taxon>
    </lineage>
</organism>
<feature type="transmembrane region" description="Helical" evidence="2">
    <location>
        <begin position="87"/>
        <end position="105"/>
    </location>
</feature>
<keyword evidence="2" id="KW-0472">Membrane</keyword>
<evidence type="ECO:0000313" key="3">
    <source>
        <dbReference type="EMBL" id="MDU0342498.1"/>
    </source>
</evidence>
<name>A0ABU3SCH3_9HYPH</name>
<dbReference type="RefSeq" id="WP_316020269.1">
    <property type="nucleotide sequence ID" value="NZ_JAWDID010000042.1"/>
</dbReference>
<feature type="transmembrane region" description="Helical" evidence="2">
    <location>
        <begin position="182"/>
        <end position="201"/>
    </location>
</feature>
<keyword evidence="4" id="KW-1185">Reference proteome</keyword>
<gene>
    <name evidence="3" type="ORF">RKE40_21580</name>
</gene>
<evidence type="ECO:0000313" key="4">
    <source>
        <dbReference type="Proteomes" id="UP001254257"/>
    </source>
</evidence>
<keyword evidence="2" id="KW-1133">Transmembrane helix</keyword>
<accession>A0ABU3SCH3</accession>
<dbReference type="Proteomes" id="UP001254257">
    <property type="component" value="Unassembled WGS sequence"/>
</dbReference>
<dbReference type="EMBL" id="JAWDID010000042">
    <property type="protein sequence ID" value="MDU0342498.1"/>
    <property type="molecule type" value="Genomic_DNA"/>
</dbReference>
<sequence>MDSDKRMPPDVPRSGSEARDEIERAANGVAERASELANRTVDSVKGSYERAREKVAEIDPRESLRDAGRYVQETGEAAVETVERHPLAAFALGAVSVGLIAWAMTGRRSTSWQPDTSGWSRMLRDYSDDALRAGRQFLGNGREQLDQSRDYLARSRDYVDTGRDYAREGGRMLVQRTEREPLAAVLGVGIALYVLGSLFTGSSTPQPAKRRAAKR</sequence>
<evidence type="ECO:0000256" key="1">
    <source>
        <dbReference type="SAM" id="MobiDB-lite"/>
    </source>
</evidence>
<feature type="region of interest" description="Disordered" evidence="1">
    <location>
        <begin position="1"/>
        <end position="34"/>
    </location>
</feature>
<evidence type="ECO:0000256" key="2">
    <source>
        <dbReference type="SAM" id="Phobius"/>
    </source>
</evidence>